<dbReference type="GO" id="GO:0016747">
    <property type="term" value="F:acyltransferase activity, transferring groups other than amino-acyl groups"/>
    <property type="evidence" value="ECO:0007669"/>
    <property type="project" value="InterPro"/>
</dbReference>
<keyword evidence="2 4" id="KW-0012">Acyltransferase</keyword>
<dbReference type="EMBL" id="CADCXY010000005">
    <property type="protein sequence ID" value="CAB0151595.1"/>
    <property type="molecule type" value="Genomic_DNA"/>
</dbReference>
<dbReference type="SUPFAM" id="SSF55729">
    <property type="entry name" value="Acyl-CoA N-acyltransferases (Nat)"/>
    <property type="match status" value="1"/>
</dbReference>
<gene>
    <name evidence="4" type="primary">rimI_2</name>
    <name evidence="4" type="ORF">PSI9734_01969</name>
</gene>
<dbReference type="InterPro" id="IPR016181">
    <property type="entry name" value="Acyl_CoA_acyltransferase"/>
</dbReference>
<dbReference type="InterPro" id="IPR050680">
    <property type="entry name" value="YpeA/RimI_acetyltransf"/>
</dbReference>
<name>A0A6S6WNS1_9GAMM</name>
<dbReference type="PANTHER" id="PTHR43420">
    <property type="entry name" value="ACETYLTRANSFERASE"/>
    <property type="match status" value="1"/>
</dbReference>
<evidence type="ECO:0000313" key="5">
    <source>
        <dbReference type="Proteomes" id="UP000481517"/>
    </source>
</evidence>
<accession>A0A6S6WNS1</accession>
<keyword evidence="5" id="KW-1185">Reference proteome</keyword>
<keyword evidence="1 4" id="KW-0808">Transferase</keyword>
<dbReference type="Proteomes" id="UP000481517">
    <property type="component" value="Unassembled WGS sequence"/>
</dbReference>
<dbReference type="CDD" id="cd04301">
    <property type="entry name" value="NAT_SF"/>
    <property type="match status" value="1"/>
</dbReference>
<dbReference type="EC" id="2.3.1.128" evidence="4"/>
<evidence type="ECO:0000259" key="3">
    <source>
        <dbReference type="PROSITE" id="PS51186"/>
    </source>
</evidence>
<dbReference type="RefSeq" id="WP_173920968.1">
    <property type="nucleotide sequence ID" value="NZ_CADCXY010000005.1"/>
</dbReference>
<evidence type="ECO:0000256" key="2">
    <source>
        <dbReference type="ARBA" id="ARBA00023315"/>
    </source>
</evidence>
<proteinExistence type="predicted"/>
<evidence type="ECO:0000256" key="1">
    <source>
        <dbReference type="ARBA" id="ARBA00022679"/>
    </source>
</evidence>
<organism evidence="4 5">
    <name type="scientific">Pseudidiomarina piscicola</name>
    <dbReference type="NCBI Taxonomy" id="2614830"/>
    <lineage>
        <taxon>Bacteria</taxon>
        <taxon>Pseudomonadati</taxon>
        <taxon>Pseudomonadota</taxon>
        <taxon>Gammaproteobacteria</taxon>
        <taxon>Alteromonadales</taxon>
        <taxon>Idiomarinaceae</taxon>
        <taxon>Pseudidiomarina</taxon>
    </lineage>
</organism>
<reference evidence="4 5" key="1">
    <citation type="submission" date="2020-02" db="EMBL/GenBank/DDBJ databases">
        <authorList>
            <person name="Rodrigo-Torres L."/>
            <person name="Arahal R. D."/>
            <person name="Lucena T."/>
        </authorList>
    </citation>
    <scope>NUCLEOTIDE SEQUENCE [LARGE SCALE GENOMIC DNA]</scope>
    <source>
        <strain evidence="4 5">CECT 9734</strain>
    </source>
</reference>
<dbReference type="PROSITE" id="PS51186">
    <property type="entry name" value="GNAT"/>
    <property type="match status" value="1"/>
</dbReference>
<dbReference type="Pfam" id="PF00583">
    <property type="entry name" value="Acetyltransf_1"/>
    <property type="match status" value="1"/>
</dbReference>
<dbReference type="InterPro" id="IPR000182">
    <property type="entry name" value="GNAT_dom"/>
</dbReference>
<protein>
    <submittedName>
        <fullName evidence="4">Ribosomal-protein-alanine acetyltransferase</fullName>
        <ecNumber evidence="4">2.3.1.128</ecNumber>
    </submittedName>
</protein>
<dbReference type="Gene3D" id="3.40.630.30">
    <property type="match status" value="1"/>
</dbReference>
<feature type="domain" description="N-acetyltransferase" evidence="3">
    <location>
        <begin position="3"/>
        <end position="152"/>
    </location>
</feature>
<dbReference type="AlphaFoldDB" id="A0A6S6WNS1"/>
<evidence type="ECO:0000313" key="4">
    <source>
        <dbReference type="EMBL" id="CAB0151595.1"/>
    </source>
</evidence>
<sequence>MSNLIRLATLDDVAQLVTLEAATFDYSQLGKRSFSRLLKSTSAHMFVVPSDKNDTVLKGYSLLLTRKNSAIWRLYSIAVATDARGQGVGRQLLEHALTYAKAHGAKALSLEVKVDNQAAIELYRRYDFEVVDVLPDYYPGYADGYRMRLSFT</sequence>